<accession>A0ABU5EQ92</accession>
<name>A0ABU5EQ92_9BACT</name>
<keyword evidence="1" id="KW-0732">Signal</keyword>
<keyword evidence="3" id="KW-1185">Reference proteome</keyword>
<sequence length="106" mass="11590">MQKLLLALAFLALVAGLGVAGEVTLVKFDKDKKEVTVKEGDATKTYQISEKTKFTTNDEDGKPKEIKYEVVLKGLTSVKAAGRMKFEIVGTKDGAITEAKMPGRRR</sequence>
<dbReference type="RefSeq" id="WP_320684587.1">
    <property type="nucleotide sequence ID" value="NZ_JAXBLV010000001.1"/>
</dbReference>
<protein>
    <submittedName>
        <fullName evidence="2">Uncharacterized protein</fullName>
    </submittedName>
</protein>
<evidence type="ECO:0000256" key="1">
    <source>
        <dbReference type="SAM" id="SignalP"/>
    </source>
</evidence>
<organism evidence="2 3">
    <name type="scientific">Gemmata algarum</name>
    <dbReference type="NCBI Taxonomy" id="2975278"/>
    <lineage>
        <taxon>Bacteria</taxon>
        <taxon>Pseudomonadati</taxon>
        <taxon>Planctomycetota</taxon>
        <taxon>Planctomycetia</taxon>
        <taxon>Gemmatales</taxon>
        <taxon>Gemmataceae</taxon>
        <taxon>Gemmata</taxon>
    </lineage>
</organism>
<feature type="signal peptide" evidence="1">
    <location>
        <begin position="1"/>
        <end position="20"/>
    </location>
</feature>
<gene>
    <name evidence="2" type="ORF">R5W23_000052</name>
</gene>
<dbReference type="Proteomes" id="UP001272242">
    <property type="component" value="Unassembled WGS sequence"/>
</dbReference>
<evidence type="ECO:0000313" key="3">
    <source>
        <dbReference type="Proteomes" id="UP001272242"/>
    </source>
</evidence>
<reference evidence="3" key="1">
    <citation type="journal article" date="2023" name="Mar. Drugs">
        <title>Gemmata algarum, a Novel Planctomycete Isolated from an Algal Mat, Displays Antimicrobial Activity.</title>
        <authorList>
            <person name="Kumar G."/>
            <person name="Kallscheuer N."/>
            <person name="Kashif M."/>
            <person name="Ahamad S."/>
            <person name="Jagadeeshwari U."/>
            <person name="Pannikurungottu S."/>
            <person name="Haufschild T."/>
            <person name="Kabuu M."/>
            <person name="Sasikala C."/>
            <person name="Jogler C."/>
            <person name="Ramana C."/>
        </authorList>
    </citation>
    <scope>NUCLEOTIDE SEQUENCE [LARGE SCALE GENOMIC DNA]</scope>
    <source>
        <strain evidence="3">JC673</strain>
    </source>
</reference>
<proteinExistence type="predicted"/>
<dbReference type="EMBL" id="JAXBLV010000001">
    <property type="protein sequence ID" value="MDY3557526.1"/>
    <property type="molecule type" value="Genomic_DNA"/>
</dbReference>
<feature type="chain" id="PRO_5046511764" evidence="1">
    <location>
        <begin position="21"/>
        <end position="106"/>
    </location>
</feature>
<comment type="caution">
    <text evidence="2">The sequence shown here is derived from an EMBL/GenBank/DDBJ whole genome shotgun (WGS) entry which is preliminary data.</text>
</comment>
<evidence type="ECO:0000313" key="2">
    <source>
        <dbReference type="EMBL" id="MDY3557526.1"/>
    </source>
</evidence>